<dbReference type="GO" id="GO:0030246">
    <property type="term" value="F:carbohydrate binding"/>
    <property type="evidence" value="ECO:0007669"/>
    <property type="project" value="InterPro"/>
</dbReference>
<feature type="signal peptide" evidence="2">
    <location>
        <begin position="1"/>
        <end position="29"/>
    </location>
</feature>
<dbReference type="EMBL" id="QOQW01000008">
    <property type="protein sequence ID" value="RCK80077.1"/>
    <property type="molecule type" value="Genomic_DNA"/>
</dbReference>
<dbReference type="InterPro" id="IPR008969">
    <property type="entry name" value="CarboxyPept-like_regulatory"/>
</dbReference>
<protein>
    <submittedName>
        <fullName evidence="3">Cna B domain protein</fullName>
    </submittedName>
</protein>
<keyword evidence="1 2" id="KW-0732">Signal</keyword>
<name>A0A367ZQG0_9BACT</name>
<evidence type="ECO:0000313" key="4">
    <source>
        <dbReference type="Proteomes" id="UP000252355"/>
    </source>
</evidence>
<dbReference type="SUPFAM" id="SSF49452">
    <property type="entry name" value="Starch-binding domain-like"/>
    <property type="match status" value="1"/>
</dbReference>
<accession>A0A367ZQG0</accession>
<dbReference type="SUPFAM" id="SSF49478">
    <property type="entry name" value="Cna protein B-type domain"/>
    <property type="match status" value="2"/>
</dbReference>
<evidence type="ECO:0000256" key="2">
    <source>
        <dbReference type="SAM" id="SignalP"/>
    </source>
</evidence>
<proteinExistence type="predicted"/>
<dbReference type="InterPro" id="IPR013783">
    <property type="entry name" value="Ig-like_fold"/>
</dbReference>
<organism evidence="3 4">
    <name type="scientific">Candidatus Ozemobacter sibiricus</name>
    <dbReference type="NCBI Taxonomy" id="2268124"/>
    <lineage>
        <taxon>Bacteria</taxon>
        <taxon>Candidatus Ozemobacteria</taxon>
        <taxon>Candidatus Ozemobacterales</taxon>
        <taxon>Candidatus Ozemobacteraceae</taxon>
        <taxon>Candidatus Ozemobacter</taxon>
    </lineage>
</organism>
<dbReference type="PANTHER" id="PTHR23303:SF14">
    <property type="entry name" value="BOS COMPLEX SUBUNIT NOMO1-RELATED"/>
    <property type="match status" value="1"/>
</dbReference>
<reference evidence="3 4" key="1">
    <citation type="submission" date="2018-05" db="EMBL/GenBank/DDBJ databases">
        <title>A metagenomic window into the 2 km-deep terrestrial subsurface aquifer revealed taxonomically and functionally diverse microbial community comprising novel uncultured bacterial lineages.</title>
        <authorList>
            <person name="Kadnikov V.V."/>
            <person name="Mardanov A.V."/>
            <person name="Beletsky A.V."/>
            <person name="Banks D."/>
            <person name="Pimenov N.V."/>
            <person name="Frank Y.A."/>
            <person name="Karnachuk O.V."/>
            <person name="Ravin N.V."/>
        </authorList>
    </citation>
    <scope>NUCLEOTIDE SEQUENCE [LARGE SCALE GENOMIC DNA]</scope>
    <source>
        <strain evidence="3">BY5</strain>
    </source>
</reference>
<dbReference type="SUPFAM" id="SSF49464">
    <property type="entry name" value="Carboxypeptidase regulatory domain-like"/>
    <property type="match status" value="3"/>
</dbReference>
<dbReference type="PROSITE" id="PS51257">
    <property type="entry name" value="PROKAR_LIPOPROTEIN"/>
    <property type="match status" value="1"/>
</dbReference>
<feature type="chain" id="PRO_5016786676" evidence="2">
    <location>
        <begin position="30"/>
        <end position="740"/>
    </location>
</feature>
<dbReference type="Gene3D" id="2.60.40.10">
    <property type="entry name" value="Immunoglobulins"/>
    <property type="match status" value="1"/>
</dbReference>
<evidence type="ECO:0000256" key="1">
    <source>
        <dbReference type="ARBA" id="ARBA00022729"/>
    </source>
</evidence>
<dbReference type="Pfam" id="PF13620">
    <property type="entry name" value="CarboxypepD_reg"/>
    <property type="match status" value="5"/>
</dbReference>
<dbReference type="InterPro" id="IPR051417">
    <property type="entry name" value="SDr/BOS_complex"/>
</dbReference>
<dbReference type="AlphaFoldDB" id="A0A367ZQG0"/>
<dbReference type="InterPro" id="IPR013784">
    <property type="entry name" value="Carb-bd-like_fold"/>
</dbReference>
<comment type="caution">
    <text evidence="3">The sequence shown here is derived from an EMBL/GenBank/DDBJ whole genome shotgun (WGS) entry which is preliminary data.</text>
</comment>
<dbReference type="PANTHER" id="PTHR23303">
    <property type="entry name" value="CARBOXYPEPTIDASE REGULATORY REGION-CONTAINING"/>
    <property type="match status" value="1"/>
</dbReference>
<evidence type="ECO:0000313" key="3">
    <source>
        <dbReference type="EMBL" id="RCK80077.1"/>
    </source>
</evidence>
<dbReference type="Proteomes" id="UP000252355">
    <property type="component" value="Unassembled WGS sequence"/>
</dbReference>
<sequence length="740" mass="78994">MLKRMLMATGLVLMAAALLIGCNTGSRSGADGSFPGLPTAALPTSIGTITGLVTDANALPINGANITLYSNSNLVSSSNTGSDGRFIISAAPGNYELRISKSGFVNLIQAVTIEAGRTTAVVAPLTPSSPTPQAKIRGIITNQTDQVQEGALIRLVPQSQTGTSVETTSSQDGTYSVTVAPGTYSMTVTKSGYGSDQRIISLAANEERFLDIRLGARVTLTGTVKLDTSKEALANITVEAYRDNFLVQSTVTTPEGVFLFTDLSAGMYTIGLARDSTKYEPATFVIQILRSGITSPADPVLYLSAAKTSGKVQGVISDLTGRPQEGALVRLISSNSGNSSEFTTLSDGRFSFSSAAGVYQLHVSKANFVSEIATISLIAGQELIKDIAIGPKSTLRGVVKLNTTKEPLPNILVEIFRQSEFKGSMETTSAGEFAFQDLTPDSYQVRVGNQSTAYSPATYTVQILNDGTISPSSPEFFISPRLVAPTDVRHPLATGTIYDAYTKAPLENVNCTLKGVKAVTTDMYGRFSFADLLPGNYELTFSKLGWQTLTVTFSITESDGATVLRPSPLTYELIQSKESGVGAIAGRYIDENTLNGVNDLIVRVYTYRLIEKTISVMVNGTPTDKSVSNWELDGRALPIYLLSTKTGVAGTGNESALGTFRLEHLQPTTSTMKYLVWIGTAASPSPTMTSAAYTEAADQSNPKVVWYQENVADPNRVHSWSLVDVYPDTTTFLQNFNLPN</sequence>
<dbReference type="Gene3D" id="2.60.40.1120">
    <property type="entry name" value="Carboxypeptidase-like, regulatory domain"/>
    <property type="match status" value="5"/>
</dbReference>
<gene>
    <name evidence="3" type="ORF">OZSIB_3581</name>
</gene>